<evidence type="ECO:0000256" key="1">
    <source>
        <dbReference type="SAM" id="Coils"/>
    </source>
</evidence>
<evidence type="ECO:0000313" key="3">
    <source>
        <dbReference type="EMBL" id="KAL2325334.1"/>
    </source>
</evidence>
<keyword evidence="1" id="KW-0175">Coiled coil</keyword>
<feature type="region of interest" description="Disordered" evidence="2">
    <location>
        <begin position="159"/>
        <end position="216"/>
    </location>
</feature>
<name>A0ABD1LP85_9FABA</name>
<feature type="coiled-coil region" evidence="1">
    <location>
        <begin position="60"/>
        <end position="108"/>
    </location>
</feature>
<organism evidence="3 4">
    <name type="scientific">Flemingia macrophylla</name>
    <dbReference type="NCBI Taxonomy" id="520843"/>
    <lineage>
        <taxon>Eukaryota</taxon>
        <taxon>Viridiplantae</taxon>
        <taxon>Streptophyta</taxon>
        <taxon>Embryophyta</taxon>
        <taxon>Tracheophyta</taxon>
        <taxon>Spermatophyta</taxon>
        <taxon>Magnoliopsida</taxon>
        <taxon>eudicotyledons</taxon>
        <taxon>Gunneridae</taxon>
        <taxon>Pentapetalae</taxon>
        <taxon>rosids</taxon>
        <taxon>fabids</taxon>
        <taxon>Fabales</taxon>
        <taxon>Fabaceae</taxon>
        <taxon>Papilionoideae</taxon>
        <taxon>50 kb inversion clade</taxon>
        <taxon>NPAAA clade</taxon>
        <taxon>indigoferoid/millettioid clade</taxon>
        <taxon>Phaseoleae</taxon>
        <taxon>Flemingia</taxon>
    </lineage>
</organism>
<feature type="compositionally biased region" description="Acidic residues" evidence="2">
    <location>
        <begin position="159"/>
        <end position="182"/>
    </location>
</feature>
<feature type="compositionally biased region" description="Basic and acidic residues" evidence="2">
    <location>
        <begin position="183"/>
        <end position="193"/>
    </location>
</feature>
<dbReference type="AlphaFoldDB" id="A0ABD1LP85"/>
<evidence type="ECO:0000313" key="4">
    <source>
        <dbReference type="Proteomes" id="UP001603857"/>
    </source>
</evidence>
<proteinExistence type="predicted"/>
<protein>
    <submittedName>
        <fullName evidence="3">Uncharacterized protein</fullName>
    </submittedName>
</protein>
<sequence length="216" mass="24083">MPSSEKLKVMGEMLLRCAAVSQVLASEPCPELSALQAKMRDTEKVTEDVLARNSELTEANNKGATENAHLRRRLDELKMEIHQTSASRDKAMAELGKLEKNFNDYRALARAEAARQHEEGFKHALRQAKRFCDLKGHEFDVGMDFYQGQYMSYDEMPEGAVPDEEVEDTMAEEDEDEAETQQEDTRADERAEAEADLEIDLTGTNAVGPTAGAPSP</sequence>
<dbReference type="EMBL" id="JBGMDY010000008">
    <property type="protein sequence ID" value="KAL2325334.1"/>
    <property type="molecule type" value="Genomic_DNA"/>
</dbReference>
<dbReference type="Proteomes" id="UP001603857">
    <property type="component" value="Unassembled WGS sequence"/>
</dbReference>
<comment type="caution">
    <text evidence="3">The sequence shown here is derived from an EMBL/GenBank/DDBJ whole genome shotgun (WGS) entry which is preliminary data.</text>
</comment>
<keyword evidence="4" id="KW-1185">Reference proteome</keyword>
<reference evidence="3 4" key="1">
    <citation type="submission" date="2024-08" db="EMBL/GenBank/DDBJ databases">
        <title>Insights into the chromosomal genome structure of Flemingia macrophylla.</title>
        <authorList>
            <person name="Ding Y."/>
            <person name="Zhao Y."/>
            <person name="Bi W."/>
            <person name="Wu M."/>
            <person name="Zhao G."/>
            <person name="Gong Y."/>
            <person name="Li W."/>
            <person name="Zhang P."/>
        </authorList>
    </citation>
    <scope>NUCLEOTIDE SEQUENCE [LARGE SCALE GENOMIC DNA]</scope>
    <source>
        <strain evidence="3">DYQJB</strain>
        <tissue evidence="3">Leaf</tissue>
    </source>
</reference>
<accession>A0ABD1LP85</accession>
<gene>
    <name evidence="3" type="ORF">Fmac_024392</name>
</gene>
<evidence type="ECO:0000256" key="2">
    <source>
        <dbReference type="SAM" id="MobiDB-lite"/>
    </source>
</evidence>